<evidence type="ECO:0000256" key="1">
    <source>
        <dbReference type="SAM" id="MobiDB-lite"/>
    </source>
</evidence>
<gene>
    <name evidence="2" type="ORF">E5288_WYG012306</name>
</gene>
<keyword evidence="3" id="KW-1185">Reference proteome</keyword>
<proteinExistence type="predicted"/>
<dbReference type="AlphaFoldDB" id="A0A6B0S9W5"/>
<organism evidence="2 3">
    <name type="scientific">Bos mutus</name>
    <name type="common">wild yak</name>
    <dbReference type="NCBI Taxonomy" id="72004"/>
    <lineage>
        <taxon>Eukaryota</taxon>
        <taxon>Metazoa</taxon>
        <taxon>Chordata</taxon>
        <taxon>Craniata</taxon>
        <taxon>Vertebrata</taxon>
        <taxon>Euteleostomi</taxon>
        <taxon>Mammalia</taxon>
        <taxon>Eutheria</taxon>
        <taxon>Laurasiatheria</taxon>
        <taxon>Artiodactyla</taxon>
        <taxon>Ruminantia</taxon>
        <taxon>Pecora</taxon>
        <taxon>Bovidae</taxon>
        <taxon>Bovinae</taxon>
        <taxon>Bos</taxon>
    </lineage>
</organism>
<evidence type="ECO:0000313" key="3">
    <source>
        <dbReference type="Proteomes" id="UP000322234"/>
    </source>
</evidence>
<reference evidence="2" key="1">
    <citation type="submission" date="2019-10" db="EMBL/GenBank/DDBJ databases">
        <title>The sequence and de novo assembly of the wild yak genome.</title>
        <authorList>
            <person name="Liu Y."/>
        </authorList>
    </citation>
    <scope>NUCLEOTIDE SEQUENCE [LARGE SCALE GENOMIC DNA]</scope>
    <source>
        <strain evidence="2">WY2019</strain>
    </source>
</reference>
<sequence length="186" mass="20439">MGVDEGGLWNVEGVLKMTQAHGEEHRIWSQGQILALLGTDWAWIQVLLPGEYGLLRFGSPLCFRVFERHLSLAVKTNFLKPQAQEGSSYRHVPDLCLTSDLELPELPCAGATPEVTAKLLLVSGSQDFPPGKPHLWDAARAAAVSSPGTPEPVWEPGHRRPQLEGDSITDSLRDHRAVSSLRFAED</sequence>
<name>A0A6B0S9W5_9CETA</name>
<dbReference type="EMBL" id="VBQZ03000363">
    <property type="protein sequence ID" value="MXQ99162.1"/>
    <property type="molecule type" value="Genomic_DNA"/>
</dbReference>
<evidence type="ECO:0000313" key="2">
    <source>
        <dbReference type="EMBL" id="MXQ99162.1"/>
    </source>
</evidence>
<accession>A0A6B0S9W5</accession>
<protein>
    <submittedName>
        <fullName evidence="2">Uncharacterized protein</fullName>
    </submittedName>
</protein>
<dbReference type="Proteomes" id="UP000322234">
    <property type="component" value="Unassembled WGS sequence"/>
</dbReference>
<comment type="caution">
    <text evidence="2">The sequence shown here is derived from an EMBL/GenBank/DDBJ whole genome shotgun (WGS) entry which is preliminary data.</text>
</comment>
<feature type="region of interest" description="Disordered" evidence="1">
    <location>
        <begin position="140"/>
        <end position="171"/>
    </location>
</feature>